<dbReference type="EMBL" id="JARGEQ010000135">
    <property type="protein sequence ID" value="MDF1587498.1"/>
    <property type="molecule type" value="Genomic_DNA"/>
</dbReference>
<organism evidence="3 4">
    <name type="scientific">Marinimicrococcus flavescens</name>
    <dbReference type="NCBI Taxonomy" id="3031815"/>
    <lineage>
        <taxon>Bacteria</taxon>
        <taxon>Pseudomonadati</taxon>
        <taxon>Pseudomonadota</taxon>
        <taxon>Alphaproteobacteria</taxon>
        <taxon>Geminicoccales</taxon>
        <taxon>Geminicoccaceae</taxon>
        <taxon>Marinimicrococcus</taxon>
    </lineage>
</organism>
<reference evidence="3 4" key="1">
    <citation type="submission" date="2023-03" db="EMBL/GenBank/DDBJ databases">
        <title>YIM 152171 draft genome.</title>
        <authorList>
            <person name="Yang Z."/>
        </authorList>
    </citation>
    <scope>NUCLEOTIDE SEQUENCE [LARGE SCALE GENOMIC DNA]</scope>
    <source>
        <strain evidence="3 4">YIM 152171</strain>
    </source>
</reference>
<evidence type="ECO:0000259" key="2">
    <source>
        <dbReference type="Pfam" id="PF00582"/>
    </source>
</evidence>
<comment type="similarity">
    <text evidence="1">Belongs to the universal stress protein A family.</text>
</comment>
<name>A0AAP4D6K3_9PROT</name>
<dbReference type="InterPro" id="IPR006015">
    <property type="entry name" value="Universal_stress_UspA"/>
</dbReference>
<accession>A0AAP4D6K3</accession>
<evidence type="ECO:0000313" key="4">
    <source>
        <dbReference type="Proteomes" id="UP001301140"/>
    </source>
</evidence>
<evidence type="ECO:0000256" key="1">
    <source>
        <dbReference type="ARBA" id="ARBA00008791"/>
    </source>
</evidence>
<gene>
    <name evidence="3" type="ORF">PZ740_14010</name>
</gene>
<dbReference type="AlphaFoldDB" id="A0AAP4D6K3"/>
<evidence type="ECO:0000313" key="3">
    <source>
        <dbReference type="EMBL" id="MDF1587498.1"/>
    </source>
</evidence>
<protein>
    <submittedName>
        <fullName evidence="3">Universal stress protein</fullName>
    </submittedName>
</protein>
<dbReference type="RefSeq" id="WP_327789922.1">
    <property type="nucleotide sequence ID" value="NZ_JARGEQ010000135.1"/>
</dbReference>
<dbReference type="Pfam" id="PF00582">
    <property type="entry name" value="Usp"/>
    <property type="match status" value="2"/>
</dbReference>
<keyword evidence="4" id="KW-1185">Reference proteome</keyword>
<dbReference type="SUPFAM" id="SSF52402">
    <property type="entry name" value="Adenine nucleotide alpha hydrolases-like"/>
    <property type="match status" value="2"/>
</dbReference>
<dbReference type="Gene3D" id="3.40.50.12370">
    <property type="match status" value="1"/>
</dbReference>
<comment type="caution">
    <text evidence="3">The sequence shown here is derived from an EMBL/GenBank/DDBJ whole genome shotgun (WGS) entry which is preliminary data.</text>
</comment>
<feature type="domain" description="UspA" evidence="2">
    <location>
        <begin position="4"/>
        <end position="117"/>
    </location>
</feature>
<dbReference type="CDD" id="cd00293">
    <property type="entry name" value="USP-like"/>
    <property type="match status" value="1"/>
</dbReference>
<dbReference type="Proteomes" id="UP001301140">
    <property type="component" value="Unassembled WGS sequence"/>
</dbReference>
<dbReference type="PANTHER" id="PTHR46268">
    <property type="entry name" value="STRESS RESPONSE PROTEIN NHAX"/>
    <property type="match status" value="1"/>
</dbReference>
<feature type="domain" description="UspA" evidence="2">
    <location>
        <begin position="155"/>
        <end position="278"/>
    </location>
</feature>
<dbReference type="PRINTS" id="PR01438">
    <property type="entry name" value="UNVRSLSTRESS"/>
</dbReference>
<dbReference type="PANTHER" id="PTHR46268:SF15">
    <property type="entry name" value="UNIVERSAL STRESS PROTEIN HP_0031"/>
    <property type="match status" value="1"/>
</dbReference>
<sequence length="279" mass="29431">MALKNILVQLDATKASPARLAYAMALARTHDAHLIALSLVAEPYIPAAVGVSVPPEVVRQQRAMAEAEAEEQLEGARKAARQAGVPVETRHETVSVDRLADSLARQARHVDLAIVGQPDPDAGGGETFVAEAAFMQSGRPAILVPYVGTEARAPQRVLCAWNGTREAARAINDAMPLLEKALKVTVLVVDPQRHEAQLGAAPGADIATHLARHGLKVEVKPVQSGGMGVGDVLLSTASDESADLLVMGGYGHSRLREMVLGGTTAHLLHHMTVPVLMAH</sequence>
<dbReference type="InterPro" id="IPR006016">
    <property type="entry name" value="UspA"/>
</dbReference>
<proteinExistence type="inferred from homology"/>